<sequence>MNLDDARSAFAKLREQENDVSPTELDEVWAALETVDAADILGEWKGDDFATGHRLHDKLVASRWFGKTFNSVEDAKPLICRDENGNLYSDIKGGNGEASLWNIEFRDEVTATMVYDGAPIFDHFKKVDDTTLMGIMNGKSNLVLDNGQHYYFLLERV</sequence>
<organism evidence="1">
    <name type="scientific">Nocardia globerula</name>
    <dbReference type="NCBI Taxonomy" id="1818"/>
    <lineage>
        <taxon>Bacteria</taxon>
        <taxon>Bacillati</taxon>
        <taxon>Actinomycetota</taxon>
        <taxon>Actinomycetes</taxon>
        <taxon>Mycobacteriales</taxon>
        <taxon>Nocardiaceae</taxon>
        <taxon>Nocardia</taxon>
    </lineage>
</organism>
<gene>
    <name evidence="1" type="ORF">FNL38_102699</name>
</gene>
<name>A0A652YTX8_NOCGL</name>
<dbReference type="Pfam" id="PF14231">
    <property type="entry name" value="GXWXG"/>
    <property type="match status" value="1"/>
</dbReference>
<dbReference type="InterPro" id="IPR025568">
    <property type="entry name" value="DUF4334"/>
</dbReference>
<protein>
    <submittedName>
        <fullName evidence="1">GXWXG protein</fullName>
    </submittedName>
</protein>
<dbReference type="InterPro" id="IPR025951">
    <property type="entry name" value="GXWXG_dom"/>
</dbReference>
<dbReference type="EMBL" id="VNIQ01000002">
    <property type="protein sequence ID" value="TYQ06558.1"/>
    <property type="molecule type" value="Genomic_DNA"/>
</dbReference>
<comment type="caution">
    <text evidence="1">The sequence shown here is derived from an EMBL/GenBank/DDBJ whole genome shotgun (WGS) entry which is preliminary data.</text>
</comment>
<reference evidence="1" key="1">
    <citation type="submission" date="2019-07" db="EMBL/GenBank/DDBJ databases">
        <title>Genomic Encyclopedia of Type Strains, Phase IV (KMG-IV): sequencing the most valuable type-strain genomes for metagenomic binning, comparative biology and taxonomic classification.</title>
        <authorList>
            <person name="Goeker M."/>
        </authorList>
    </citation>
    <scope>NUCLEOTIDE SEQUENCE</scope>
    <source>
        <strain evidence="1">DSM 44596</strain>
    </source>
</reference>
<dbReference type="Pfam" id="PF14232">
    <property type="entry name" value="DUF4334"/>
    <property type="match status" value="1"/>
</dbReference>
<accession>A0A652YTX8</accession>
<proteinExistence type="predicted"/>
<dbReference type="Gene3D" id="2.40.128.580">
    <property type="entry name" value="GXWXG domain"/>
    <property type="match status" value="1"/>
</dbReference>
<evidence type="ECO:0000313" key="1">
    <source>
        <dbReference type="EMBL" id="TYQ06558.1"/>
    </source>
</evidence>
<dbReference type="AlphaFoldDB" id="A0A652YTX8"/>